<dbReference type="CDD" id="cd11749">
    <property type="entry name" value="GH94N_LBP_like"/>
    <property type="match status" value="1"/>
</dbReference>
<dbReference type="Gene3D" id="2.70.98.40">
    <property type="entry name" value="Glycoside hydrolase, family 65, N-terminal domain"/>
    <property type="match status" value="1"/>
</dbReference>
<dbReference type="GO" id="GO:0016757">
    <property type="term" value="F:glycosyltransferase activity"/>
    <property type="evidence" value="ECO:0007669"/>
    <property type="project" value="UniProtKB-KW"/>
</dbReference>
<dbReference type="InterPro" id="IPR033432">
    <property type="entry name" value="GH94_catalytic"/>
</dbReference>
<organism evidence="5 6">
    <name type="scientific">Eubacterium cellulosolvens (strain ATCC 43171 / JCM 9499 / 6)</name>
    <name type="common">Cillobacterium cellulosolvens</name>
    <dbReference type="NCBI Taxonomy" id="633697"/>
    <lineage>
        <taxon>Bacteria</taxon>
        <taxon>Bacillati</taxon>
        <taxon>Bacillota</taxon>
        <taxon>Clostridia</taxon>
        <taxon>Eubacteriales</taxon>
        <taxon>Eubacteriaceae</taxon>
        <taxon>Eubacterium</taxon>
    </lineage>
</organism>
<dbReference type="SUPFAM" id="SSF48208">
    <property type="entry name" value="Six-hairpin glycosidases"/>
    <property type="match status" value="1"/>
</dbReference>
<evidence type="ECO:0000259" key="3">
    <source>
        <dbReference type="Pfam" id="PF06165"/>
    </source>
</evidence>
<dbReference type="PANTHER" id="PTHR37469:SF2">
    <property type="entry name" value="CELLOBIONIC ACID PHOSPHORYLASE"/>
    <property type="match status" value="1"/>
</dbReference>
<dbReference type="EMBL" id="CM001487">
    <property type="protein sequence ID" value="EIM57679.1"/>
    <property type="molecule type" value="Genomic_DNA"/>
</dbReference>
<dbReference type="STRING" id="633697.EubceDRAFT1_1904"/>
<keyword evidence="2" id="KW-0808">Transferase</keyword>
<sequence length="894" mass="99945">MGEIRFLDDKGTFELNNAENYSYLYFPLASARGLKSSITPNLGGDSKIDQESFLLEPVSSENLHNNRSTRNFWCLVEGEKPWSAVGASAEAEDAKFTDEQDANTVTGGLMWHKVSRENAARSLRSEITSFVPVDANTEVMIVRVTNTADREVKMSAVAAIPVYGRSADNIRDHRNVTSMLHRIRTTEEGVIVKPTMSFDERGHRVNHTSYFVFGAEGNGNKPEGFYPTVSAYLGEGGSFTHPAAVFCKKAASWMVASGETFEGEEAVGAIRFREEILKPGQTRSFVVAMGIAQEDENPESIFSAYRTEKEAEQALAETREYWKKAVNVDFHTGDIAYDNFLKWVSFQPFLRSLFGCSFLPHHDYGRGGRGWRDLWQDCLSLLIMDPGDVRGNIINNTAGIRVDGSNATIIGSRPGEFVADRNGIARVWMDHGVWPLKTILLYINQTGDLDILLEKVPYFKDGQAKRGTYHDASWSEDQGTLQRTETGEIYKGTILEHLLLEHLTSFYEVGEHGMLRLRGADWNDAIDMADARGESVAFSCAYTGNLRDLAGILRRLHEEKGIDVVSVLSEMETLLQGEGAEKTETESLYQDRVIHTVSGKTMEYGVEALAGDLERMADELQEKIRSQEWITEDEKAGWFNSYYDNSGNMVERAGEDVRMMLTGQVFSVMSGIADKEQTAKICEAADRHLYRREIGGYRLNTNFNELKFDMGRMFGFAYGEKENGAVFSHMTIMYAYALYSRGFVREGYKALQSLADQAMNFDVSRIYPGVPEYFDAKGRGKYHYLTGAASWFLLTMVTLVYGVRGNLGKLEICPKLVKEQFDEKGIAKIHLTFGGKEITVSFSNPSGKDAGEYRVKAAACNGKSLEVQEDRLVMAEDVFASLAESGNEIEIELG</sequence>
<dbReference type="Gene3D" id="1.50.10.10">
    <property type="match status" value="1"/>
</dbReference>
<accession>I5AV56</accession>
<dbReference type="InterPro" id="IPR052047">
    <property type="entry name" value="GH94_Enzymes"/>
</dbReference>
<evidence type="ECO:0000313" key="6">
    <source>
        <dbReference type="Proteomes" id="UP000005753"/>
    </source>
</evidence>
<evidence type="ECO:0000256" key="1">
    <source>
        <dbReference type="ARBA" id="ARBA00022676"/>
    </source>
</evidence>
<gene>
    <name evidence="5" type="ORF">EubceDRAFT1_1904</name>
</gene>
<feature type="domain" description="Glycosyl hydrolase 94 catalytic" evidence="4">
    <location>
        <begin position="608"/>
        <end position="800"/>
    </location>
</feature>
<reference evidence="5 6" key="1">
    <citation type="submission" date="2010-08" db="EMBL/GenBank/DDBJ databases">
        <authorList>
            <consortium name="US DOE Joint Genome Institute (JGI-PGF)"/>
            <person name="Lucas S."/>
            <person name="Copeland A."/>
            <person name="Lapidus A."/>
            <person name="Cheng J.-F."/>
            <person name="Bruce D."/>
            <person name="Goodwin L."/>
            <person name="Pitluck S."/>
            <person name="Land M.L."/>
            <person name="Hauser L."/>
            <person name="Chang Y.-J."/>
            <person name="Anderson I.J."/>
            <person name="Johnson E."/>
            <person name="Mulhopadhyay B."/>
            <person name="Kyrpides N."/>
            <person name="Woyke T.J."/>
        </authorList>
    </citation>
    <scope>NUCLEOTIDE SEQUENCE [LARGE SCALE GENOMIC DNA]</scope>
    <source>
        <strain evidence="5 6">6</strain>
    </source>
</reference>
<dbReference type="Pfam" id="PF06165">
    <property type="entry name" value="GH94_b-supersand"/>
    <property type="match status" value="1"/>
</dbReference>
<dbReference type="GO" id="GO:0030246">
    <property type="term" value="F:carbohydrate binding"/>
    <property type="evidence" value="ECO:0007669"/>
    <property type="project" value="InterPro"/>
</dbReference>
<protein>
    <submittedName>
        <fullName evidence="5">Cellobiose phosphorylase</fullName>
    </submittedName>
</protein>
<evidence type="ECO:0000313" key="5">
    <source>
        <dbReference type="EMBL" id="EIM57679.1"/>
    </source>
</evidence>
<feature type="domain" description="Glycosyl hydrolase 94 supersandwich" evidence="3">
    <location>
        <begin position="117"/>
        <end position="307"/>
    </location>
</feature>
<dbReference type="AlphaFoldDB" id="I5AV56"/>
<evidence type="ECO:0000259" key="4">
    <source>
        <dbReference type="Pfam" id="PF17167"/>
    </source>
</evidence>
<name>I5AV56_EUBC6</name>
<dbReference type="SUPFAM" id="SSF74650">
    <property type="entry name" value="Galactose mutarotase-like"/>
    <property type="match status" value="1"/>
</dbReference>
<dbReference type="Proteomes" id="UP000005753">
    <property type="component" value="Chromosome"/>
</dbReference>
<dbReference type="InterPro" id="IPR011013">
    <property type="entry name" value="Gal_mutarotase_sf_dom"/>
</dbReference>
<dbReference type="InterPro" id="IPR037018">
    <property type="entry name" value="GH65_N"/>
</dbReference>
<evidence type="ECO:0000256" key="2">
    <source>
        <dbReference type="ARBA" id="ARBA00022679"/>
    </source>
</evidence>
<dbReference type="Pfam" id="PF17167">
    <property type="entry name" value="Glyco_hydro_94"/>
    <property type="match status" value="2"/>
</dbReference>
<dbReference type="HOGENOM" id="CLU_308539_0_0_9"/>
<keyword evidence="6" id="KW-1185">Reference proteome</keyword>
<proteinExistence type="predicted"/>
<dbReference type="InterPro" id="IPR010383">
    <property type="entry name" value="Glyco_hydrolase_94_b-supersand"/>
</dbReference>
<dbReference type="OrthoDB" id="9762900at2"/>
<dbReference type="InterPro" id="IPR012341">
    <property type="entry name" value="6hp_glycosidase-like_sf"/>
</dbReference>
<dbReference type="InterPro" id="IPR008928">
    <property type="entry name" value="6-hairpin_glycosidase_sf"/>
</dbReference>
<dbReference type="eggNOG" id="COG3459">
    <property type="taxonomic scope" value="Bacteria"/>
</dbReference>
<dbReference type="GO" id="GO:0005975">
    <property type="term" value="P:carbohydrate metabolic process"/>
    <property type="evidence" value="ECO:0007669"/>
    <property type="project" value="InterPro"/>
</dbReference>
<keyword evidence="1" id="KW-0328">Glycosyltransferase</keyword>
<dbReference type="PANTHER" id="PTHR37469">
    <property type="entry name" value="CELLOBIONIC ACID PHOSPHORYLASE-RELATED"/>
    <property type="match status" value="1"/>
</dbReference>
<reference evidence="5 6" key="2">
    <citation type="submission" date="2012-02" db="EMBL/GenBank/DDBJ databases">
        <title>Improved High-Quality Draft sequence of Eubacterium cellulosolvens 6.</title>
        <authorList>
            <consortium name="US DOE Joint Genome Institute"/>
            <person name="Lucas S."/>
            <person name="Han J."/>
            <person name="Lapidus A."/>
            <person name="Cheng J.-F."/>
            <person name="Goodwin L."/>
            <person name="Pitluck S."/>
            <person name="Peters L."/>
            <person name="Mikhailova N."/>
            <person name="Gu W."/>
            <person name="Detter J.C."/>
            <person name="Han C."/>
            <person name="Tapia R."/>
            <person name="Land M."/>
            <person name="Hauser L."/>
            <person name="Kyrpides N."/>
            <person name="Ivanova N."/>
            <person name="Pagani I."/>
            <person name="Johnson E."/>
            <person name="Mukhopadhyay B."/>
            <person name="Anderson I."/>
            <person name="Woyke T."/>
        </authorList>
    </citation>
    <scope>NUCLEOTIDE SEQUENCE [LARGE SCALE GENOMIC DNA]</scope>
    <source>
        <strain evidence="5 6">6</strain>
    </source>
</reference>
<feature type="domain" description="Glycosyl hydrolase 94 catalytic" evidence="4">
    <location>
        <begin position="343"/>
        <end position="464"/>
    </location>
</feature>